<name>A0A875RN87_EENNA</name>
<dbReference type="EC" id="2.7.7.7" evidence="9"/>
<dbReference type="Pfam" id="PF14792">
    <property type="entry name" value="DNA_pol_B_palm"/>
    <property type="match status" value="1"/>
</dbReference>
<dbReference type="SUPFAM" id="SSF81301">
    <property type="entry name" value="Nucleotidyltransferase"/>
    <property type="match status" value="1"/>
</dbReference>
<keyword evidence="12" id="KW-1185">Reference proteome</keyword>
<organism evidence="11 12">
    <name type="scientific">Eeniella nana</name>
    <name type="common">Yeast</name>
    <name type="synonym">Brettanomyces nanus</name>
    <dbReference type="NCBI Taxonomy" id="13502"/>
    <lineage>
        <taxon>Eukaryota</taxon>
        <taxon>Fungi</taxon>
        <taxon>Dikarya</taxon>
        <taxon>Ascomycota</taxon>
        <taxon>Saccharomycotina</taxon>
        <taxon>Pichiomycetes</taxon>
        <taxon>Pichiales</taxon>
        <taxon>Pichiaceae</taxon>
        <taxon>Brettanomyces</taxon>
    </lineage>
</organism>
<dbReference type="InterPro" id="IPR037160">
    <property type="entry name" value="DNA_Pol_thumb_sf"/>
</dbReference>
<dbReference type="GO" id="GO:0005634">
    <property type="term" value="C:nucleus"/>
    <property type="evidence" value="ECO:0007669"/>
    <property type="project" value="UniProtKB-SubCell"/>
</dbReference>
<keyword evidence="4" id="KW-0235">DNA replication</keyword>
<dbReference type="InterPro" id="IPR002008">
    <property type="entry name" value="DNA_pol_X_beta-like"/>
</dbReference>
<dbReference type="InterPro" id="IPR043519">
    <property type="entry name" value="NT_sf"/>
</dbReference>
<keyword evidence="2 9" id="KW-0808">Transferase</keyword>
<dbReference type="InterPro" id="IPR028207">
    <property type="entry name" value="DNA_pol_B_palm_palm"/>
</dbReference>
<dbReference type="InterPro" id="IPR010996">
    <property type="entry name" value="HHH_MUS81"/>
</dbReference>
<dbReference type="RefSeq" id="XP_038776915.1">
    <property type="nucleotide sequence ID" value="XM_038920987.1"/>
</dbReference>
<evidence type="ECO:0000256" key="4">
    <source>
        <dbReference type="ARBA" id="ARBA00022705"/>
    </source>
</evidence>
<evidence type="ECO:0000256" key="5">
    <source>
        <dbReference type="ARBA" id="ARBA00022763"/>
    </source>
</evidence>
<dbReference type="GO" id="GO:0046872">
    <property type="term" value="F:metal ion binding"/>
    <property type="evidence" value="ECO:0007669"/>
    <property type="project" value="UniProtKB-UniRule"/>
</dbReference>
<gene>
    <name evidence="11" type="ORF">FOA43_000660</name>
</gene>
<dbReference type="KEGG" id="bnn:FOA43_000660"/>
<keyword evidence="3 9" id="KW-0548">Nucleotidyltransferase</keyword>
<dbReference type="PRINTS" id="PR00869">
    <property type="entry name" value="DNAPOLX"/>
</dbReference>
<evidence type="ECO:0000256" key="1">
    <source>
        <dbReference type="ARBA" id="ARBA00022634"/>
    </source>
</evidence>
<dbReference type="InterPro" id="IPR022312">
    <property type="entry name" value="DNA_pol_X"/>
</dbReference>
<evidence type="ECO:0000256" key="9">
    <source>
        <dbReference type="RuleBase" id="RU366014"/>
    </source>
</evidence>
<dbReference type="SUPFAM" id="SSF47802">
    <property type="entry name" value="DNA polymerase beta, N-terminal domain-like"/>
    <property type="match status" value="1"/>
</dbReference>
<comment type="catalytic activity">
    <reaction evidence="8 9">
        <text>DNA(n) + a 2'-deoxyribonucleoside 5'-triphosphate = DNA(n+1) + diphosphate</text>
        <dbReference type="Rhea" id="RHEA:22508"/>
        <dbReference type="Rhea" id="RHEA-COMP:17339"/>
        <dbReference type="Rhea" id="RHEA-COMP:17340"/>
        <dbReference type="ChEBI" id="CHEBI:33019"/>
        <dbReference type="ChEBI" id="CHEBI:61560"/>
        <dbReference type="ChEBI" id="CHEBI:173112"/>
        <dbReference type="EC" id="2.7.7.7"/>
    </reaction>
</comment>
<dbReference type="CDD" id="cd00141">
    <property type="entry name" value="NT_POLXc"/>
    <property type="match status" value="1"/>
</dbReference>
<dbReference type="InterPro" id="IPR018944">
    <property type="entry name" value="DNA_pol_lambd_fingers_domain"/>
</dbReference>
<comment type="subcellular location">
    <subcellularLocation>
        <location evidence="9">Nucleus</location>
    </subcellularLocation>
</comment>
<dbReference type="Gene3D" id="1.10.150.110">
    <property type="entry name" value="DNA polymerase beta, N-terminal domain-like"/>
    <property type="match status" value="1"/>
</dbReference>
<sequence length="498" mass="57361">MLKGLHLLFVPRVNSAVERYRLKIWRNAGADFKDMRDISKAKILPIKDSFFVIVNDLADVAERDQAVANVKSKLADPKTLFLNSDWLFKSMKESKLLPCREFIYHLTVEPQRKKLKFADENGKKKHIDQIDGIVSILVRNRDHKPIDKMRQKVLTTNKLITEQFERMIDLLEVEKVIDPTAEFRTIQYRNALKTIQTLTSPIKSADVLDSYYGFGKALKSHITEILSTGTFAKLEVLQKKVSANKDLRLVNEICVIHGFGPVTAYKLIRKYDIVEVSDLQNKKVYESLTKQQRLGLKYKNDWGQRIPRRDVERLYQRMLDIVAGNVIGDISNKPVIKIAGSYLRGKKDCGDMDIILYQKGLNDPQQLHKLLYELVTLLEKERFINCELTEITPKSNKFNGGCVLSEDPDEICRRIDIICVEYQQLGSTMIYFVGNDTFNRGLRLIANLKGERLSDKGLVEVVEKSDGIEEERLIESFDEKKILELLGVGWVDYTDRNV</sequence>
<comment type="similarity">
    <text evidence="9">Belongs to the DNA polymerase type-X family.</text>
</comment>
<dbReference type="SUPFAM" id="SSF81585">
    <property type="entry name" value="PsbU/PolX domain-like"/>
    <property type="match status" value="1"/>
</dbReference>
<dbReference type="PANTHER" id="PTHR11276:SF28">
    <property type="entry name" value="DNA POLYMERASE LAMBDA"/>
    <property type="match status" value="1"/>
</dbReference>
<dbReference type="Gene3D" id="3.30.460.10">
    <property type="entry name" value="Beta Polymerase, domain 2"/>
    <property type="match status" value="1"/>
</dbReference>
<keyword evidence="1" id="KW-0237">DNA synthesis</keyword>
<evidence type="ECO:0000259" key="10">
    <source>
        <dbReference type="PROSITE" id="PS50172"/>
    </source>
</evidence>
<dbReference type="InterPro" id="IPR002054">
    <property type="entry name" value="DNA-dir_DNA_pol_X"/>
</dbReference>
<evidence type="ECO:0000256" key="6">
    <source>
        <dbReference type="ARBA" id="ARBA00022932"/>
    </source>
</evidence>
<keyword evidence="9" id="KW-0539">Nucleus</keyword>
<evidence type="ECO:0000256" key="3">
    <source>
        <dbReference type="ARBA" id="ARBA00022695"/>
    </source>
</evidence>
<accession>A0A875RN87</accession>
<dbReference type="Pfam" id="PF14716">
    <property type="entry name" value="HHH_8"/>
    <property type="match status" value="1"/>
</dbReference>
<reference evidence="11" key="1">
    <citation type="submission" date="2020-10" db="EMBL/GenBank/DDBJ databases">
        <authorList>
            <person name="Roach M.J.R."/>
        </authorList>
    </citation>
    <scope>NUCLEOTIDE SEQUENCE</scope>
    <source>
        <strain evidence="11">CBS 1945</strain>
    </source>
</reference>
<proteinExistence type="inferred from homology"/>
<dbReference type="InterPro" id="IPR027421">
    <property type="entry name" value="DNA_pol_lamdba_lyase_dom_sf"/>
</dbReference>
<dbReference type="PRINTS" id="PR00870">
    <property type="entry name" value="DNAPOLXBETA"/>
</dbReference>
<evidence type="ECO:0000256" key="8">
    <source>
        <dbReference type="ARBA" id="ARBA00049244"/>
    </source>
</evidence>
<keyword evidence="5 9" id="KW-0227">DNA damage</keyword>
<dbReference type="AlphaFoldDB" id="A0A875RN87"/>
<dbReference type="GO" id="GO:0003887">
    <property type="term" value="F:DNA-directed DNA polymerase activity"/>
    <property type="evidence" value="ECO:0007669"/>
    <property type="project" value="UniProtKB-UniRule"/>
</dbReference>
<dbReference type="SMART" id="SM00483">
    <property type="entry name" value="POLXc"/>
    <property type="match status" value="1"/>
</dbReference>
<evidence type="ECO:0000313" key="12">
    <source>
        <dbReference type="Proteomes" id="UP000662931"/>
    </source>
</evidence>
<dbReference type="InterPro" id="IPR001357">
    <property type="entry name" value="BRCT_dom"/>
</dbReference>
<keyword evidence="6 9" id="KW-0239">DNA-directed DNA polymerase</keyword>
<dbReference type="EMBL" id="CP064812">
    <property type="protein sequence ID" value="QPG73350.1"/>
    <property type="molecule type" value="Genomic_DNA"/>
</dbReference>
<dbReference type="Proteomes" id="UP000662931">
    <property type="component" value="Chromosome 1"/>
</dbReference>
<dbReference type="GO" id="GO:0003677">
    <property type="term" value="F:DNA binding"/>
    <property type="evidence" value="ECO:0007669"/>
    <property type="project" value="UniProtKB-UniRule"/>
</dbReference>
<dbReference type="GeneID" id="62194061"/>
<dbReference type="InterPro" id="IPR029398">
    <property type="entry name" value="PolB_thumb"/>
</dbReference>
<evidence type="ECO:0000256" key="7">
    <source>
        <dbReference type="ARBA" id="ARBA00023204"/>
    </source>
</evidence>
<dbReference type="PANTHER" id="PTHR11276">
    <property type="entry name" value="DNA POLYMERASE TYPE-X FAMILY MEMBER"/>
    <property type="match status" value="1"/>
</dbReference>
<dbReference type="OrthoDB" id="205514at2759"/>
<evidence type="ECO:0000256" key="2">
    <source>
        <dbReference type="ARBA" id="ARBA00022679"/>
    </source>
</evidence>
<dbReference type="PROSITE" id="PS50172">
    <property type="entry name" value="BRCT"/>
    <property type="match status" value="1"/>
</dbReference>
<dbReference type="Pfam" id="PF10391">
    <property type="entry name" value="DNA_pol_lambd_f"/>
    <property type="match status" value="1"/>
</dbReference>
<dbReference type="Gene3D" id="3.30.210.10">
    <property type="entry name" value="DNA polymerase, thumb domain"/>
    <property type="match status" value="1"/>
</dbReference>
<dbReference type="Gene3D" id="1.10.150.20">
    <property type="entry name" value="5' to 3' exonuclease, C-terminal subdomain"/>
    <property type="match status" value="1"/>
</dbReference>
<protein>
    <recommendedName>
        <fullName evidence="9">DNA polymerase</fullName>
        <ecNumber evidence="9">2.7.7.7</ecNumber>
    </recommendedName>
</protein>
<keyword evidence="7 9" id="KW-0234">DNA repair</keyword>
<evidence type="ECO:0000313" key="11">
    <source>
        <dbReference type="EMBL" id="QPG73350.1"/>
    </source>
</evidence>
<dbReference type="Pfam" id="PF14791">
    <property type="entry name" value="DNA_pol_B_thumb"/>
    <property type="match status" value="1"/>
</dbReference>
<comment type="function">
    <text evidence="9">DNA polymerase that functions in several pathways of DNA repair. Involved in base excision repair (BER) responsible for repair of lesions that give rise to abasic (AP) sites in DNA. Also contributes to DNA double-strand break repair by non-homologous end joining and homologous recombination. Has both template-dependent and template-independent (terminal transferase) DNA polymerase activities. Has also a 5'-deoxyribose-5-phosphate lyase (dRP lyase) activity.</text>
</comment>
<dbReference type="GO" id="GO:0006303">
    <property type="term" value="P:double-strand break repair via nonhomologous end joining"/>
    <property type="evidence" value="ECO:0007669"/>
    <property type="project" value="TreeGrafter"/>
</dbReference>
<feature type="domain" description="BRCT" evidence="10">
    <location>
        <begin position="1"/>
        <end position="104"/>
    </location>
</feature>